<dbReference type="RefSeq" id="WP_275683855.1">
    <property type="nucleotide sequence ID" value="NZ_JAJLJH010000006.1"/>
</dbReference>
<keyword evidence="5" id="KW-0106">Calcium</keyword>
<evidence type="ECO:0000313" key="7">
    <source>
        <dbReference type="Proteomes" id="UP001139353"/>
    </source>
</evidence>
<evidence type="ECO:0000256" key="5">
    <source>
        <dbReference type="PIRSR" id="PIRSR001227-2"/>
    </source>
</evidence>
<dbReference type="InterPro" id="IPR002692">
    <property type="entry name" value="S45"/>
</dbReference>
<dbReference type="Pfam" id="PF01804">
    <property type="entry name" value="Penicil_amidase"/>
    <property type="match status" value="1"/>
</dbReference>
<feature type="binding site" evidence="5">
    <location>
        <position position="358"/>
    </location>
    <ligand>
        <name>Ca(2+)</name>
        <dbReference type="ChEBI" id="CHEBI:29108"/>
    </ligand>
</feature>
<dbReference type="InterPro" id="IPR029055">
    <property type="entry name" value="Ntn_hydrolases_N"/>
</dbReference>
<protein>
    <submittedName>
        <fullName evidence="6">Penicillin acylase family protein</fullName>
    </submittedName>
</protein>
<dbReference type="GO" id="GO:0046872">
    <property type="term" value="F:metal ion binding"/>
    <property type="evidence" value="ECO:0007669"/>
    <property type="project" value="UniProtKB-KW"/>
</dbReference>
<dbReference type="InterPro" id="IPR043146">
    <property type="entry name" value="Penicillin_amidase_N_B-knob"/>
</dbReference>
<gene>
    <name evidence="6" type="ORF">LPC04_19060</name>
</gene>
<dbReference type="Gene3D" id="1.10.439.10">
    <property type="entry name" value="Penicillin Amidohydrolase, domain 1"/>
    <property type="match status" value="1"/>
</dbReference>
<keyword evidence="2" id="KW-0378">Hydrolase</keyword>
<dbReference type="InterPro" id="IPR023343">
    <property type="entry name" value="Penicillin_amidase_dom1"/>
</dbReference>
<dbReference type="GO" id="GO:0017000">
    <property type="term" value="P:antibiotic biosynthetic process"/>
    <property type="evidence" value="ECO:0007669"/>
    <property type="project" value="InterPro"/>
</dbReference>
<dbReference type="InterPro" id="IPR014395">
    <property type="entry name" value="Pen/GL7ACA/AHL_acylase"/>
</dbReference>
<evidence type="ECO:0000256" key="4">
    <source>
        <dbReference type="PIRSR" id="PIRSR001227-1"/>
    </source>
</evidence>
<evidence type="ECO:0000256" key="2">
    <source>
        <dbReference type="ARBA" id="ARBA00022801"/>
    </source>
</evidence>
<keyword evidence="3" id="KW-0865">Zymogen</keyword>
<dbReference type="Gene3D" id="2.30.120.10">
    <property type="match status" value="1"/>
</dbReference>
<dbReference type="GO" id="GO:0016811">
    <property type="term" value="F:hydrolase activity, acting on carbon-nitrogen (but not peptide) bonds, in linear amides"/>
    <property type="evidence" value="ECO:0007669"/>
    <property type="project" value="InterPro"/>
</dbReference>
<dbReference type="EMBL" id="JAJLJH010000006">
    <property type="protein sequence ID" value="MCK9687808.1"/>
    <property type="molecule type" value="Genomic_DNA"/>
</dbReference>
<evidence type="ECO:0000256" key="1">
    <source>
        <dbReference type="ARBA" id="ARBA00006586"/>
    </source>
</evidence>
<feature type="active site" description="Nucleophile" evidence="4">
    <location>
        <position position="280"/>
    </location>
</feature>
<dbReference type="SUPFAM" id="SSF56235">
    <property type="entry name" value="N-terminal nucleophile aminohydrolases (Ntn hydrolases)"/>
    <property type="match status" value="1"/>
</dbReference>
<dbReference type="InterPro" id="IPR043147">
    <property type="entry name" value="Penicillin_amidase_A-knob"/>
</dbReference>
<sequence>MPRLRSMGRLIAWIVLAILALAALLAAAALWQVHRSVPMLDGQAHVAGLQSAVTIARDERGTAVVKGANRLDVARGLGFVHAQERFFEMDLTRRSAAGELSALFGPVALEHDKQRRLHRLRAMLAARLSTMDSGERALLQAYADGVNAGLAQLGAKPWQYLLLRAEPQPWQPVDSLLVIGEMFWMLQGNSVDEGLERAQLRECIGGEMFDWLEPRGGHWDAALDGSVLTPGAVPGPDIMDLRRTPATPVPAKDSPVARSDAPAFLDDVGALDRHEPMTGSNNWAVGGTRSVSGDAMLANDMHLGLGVPAIWFRAQFEIGGDAPIRAEGVTLPGVPAMVAGSNGHVAWGFTNSYGQWFDWVKVPERPDPAQLTHLTETIAVKGAADVKLDVVQFGGLPVVAKQGAQSYALHWVADFGDAYGLALDDMLKAGDVRSALSVAAASGIPEQNLLVADTHGAIAWTIAGARLNTQTPTSANFGRFVDAAALGQLHRPQLTPPGAAVLPIDDAPANDQLWTANARTYEPEATSPPAFDTTIGDGGYDLGARAQQIRDRLKATPRFDETTLGAIHFDDEALFLRPWAGRIVAIAASPTSRPEITKLLNDWNGRADADQAGYRLVSEVRKRVLDALWAAWSQPLVKAGQCPARKYDWHARFEYAAEEALDKQPAHLLPRGFASWDAFLLAQIDATVADMTRSGARPLAQATWGEANRSHVGHVLSRALPVLSRVLDMPSLPQSGDRNMPHVAAPAFGQSERLVVAPGHEERATLSMPGGQSGHPMSPYYGAGHADWVAGRATPLLAGPPQHVLTLSP</sequence>
<evidence type="ECO:0000313" key="6">
    <source>
        <dbReference type="EMBL" id="MCK9687808.1"/>
    </source>
</evidence>
<organism evidence="6 7">
    <name type="scientific">Scleromatobacter humisilvae</name>
    <dbReference type="NCBI Taxonomy" id="2897159"/>
    <lineage>
        <taxon>Bacteria</taxon>
        <taxon>Pseudomonadati</taxon>
        <taxon>Pseudomonadota</taxon>
        <taxon>Betaproteobacteria</taxon>
        <taxon>Burkholderiales</taxon>
        <taxon>Sphaerotilaceae</taxon>
        <taxon>Scleromatobacter</taxon>
    </lineage>
</organism>
<comment type="cofactor">
    <cofactor evidence="5">
        <name>Ca(2+)</name>
        <dbReference type="ChEBI" id="CHEBI:29108"/>
    </cofactor>
    <text evidence="5">Binds 1 Ca(2+) ion per dimer.</text>
</comment>
<dbReference type="PANTHER" id="PTHR34218:SF4">
    <property type="entry name" value="ACYL-HOMOSERINE LACTONE ACYLASE QUIP"/>
    <property type="match status" value="1"/>
</dbReference>
<dbReference type="PIRSF" id="PIRSF001227">
    <property type="entry name" value="Pen_acylase"/>
    <property type="match status" value="1"/>
</dbReference>
<dbReference type="Gene3D" id="1.10.1400.10">
    <property type="match status" value="1"/>
</dbReference>
<keyword evidence="5" id="KW-0479">Metal-binding</keyword>
<reference evidence="6" key="1">
    <citation type="submission" date="2021-11" db="EMBL/GenBank/DDBJ databases">
        <title>BS-T2-15 a new species belonging to the Comamonadaceae family isolated from the soil of a French oak forest.</title>
        <authorList>
            <person name="Mieszkin S."/>
            <person name="Alain K."/>
        </authorList>
    </citation>
    <scope>NUCLEOTIDE SEQUENCE</scope>
    <source>
        <strain evidence="6">BS-T2-15</strain>
    </source>
</reference>
<evidence type="ECO:0000256" key="3">
    <source>
        <dbReference type="ARBA" id="ARBA00023145"/>
    </source>
</evidence>
<accession>A0A9X1YN81</accession>
<dbReference type="Gene3D" id="3.60.20.10">
    <property type="entry name" value="Glutamine Phosphoribosylpyrophosphate, subunit 1, domain 1"/>
    <property type="match status" value="1"/>
</dbReference>
<dbReference type="AlphaFoldDB" id="A0A9X1YN81"/>
<keyword evidence="7" id="KW-1185">Reference proteome</keyword>
<name>A0A9X1YN81_9BURK</name>
<comment type="similarity">
    <text evidence="1">Belongs to the peptidase S45 family.</text>
</comment>
<dbReference type="Proteomes" id="UP001139353">
    <property type="component" value="Unassembled WGS sequence"/>
</dbReference>
<comment type="caution">
    <text evidence="6">The sequence shown here is derived from an EMBL/GenBank/DDBJ whole genome shotgun (WGS) entry which is preliminary data.</text>
</comment>
<proteinExistence type="inferred from homology"/>
<dbReference type="PANTHER" id="PTHR34218">
    <property type="entry name" value="PEPTIDASE S45 PENICILLIN AMIDASE"/>
    <property type="match status" value="1"/>
</dbReference>